<keyword evidence="12" id="KW-1185">Reference proteome</keyword>
<proteinExistence type="inferred from homology"/>
<dbReference type="InterPro" id="IPR012338">
    <property type="entry name" value="Beta-lactam/transpept-like"/>
</dbReference>
<accession>W0ED13</accession>
<comment type="similarity">
    <text evidence="1 9">Belongs to the peptidase S11 family.</text>
</comment>
<keyword evidence="4" id="KW-0133">Cell shape</keyword>
<evidence type="ECO:0000256" key="3">
    <source>
        <dbReference type="ARBA" id="ARBA00022801"/>
    </source>
</evidence>
<dbReference type="PRINTS" id="PR00725">
    <property type="entry name" value="DADACBPTASE1"/>
</dbReference>
<feature type="binding site" evidence="8">
    <location>
        <position position="245"/>
    </location>
    <ligand>
        <name>substrate</name>
    </ligand>
</feature>
<dbReference type="GO" id="GO:0071555">
    <property type="term" value="P:cell wall organization"/>
    <property type="evidence" value="ECO:0007669"/>
    <property type="project" value="UniProtKB-KW"/>
</dbReference>
<evidence type="ECO:0000256" key="5">
    <source>
        <dbReference type="ARBA" id="ARBA00022984"/>
    </source>
</evidence>
<feature type="domain" description="Peptidase S11 D-alanyl-D-alanine carboxypeptidase A N-terminal" evidence="10">
    <location>
        <begin position="47"/>
        <end position="275"/>
    </location>
</feature>
<dbReference type="Gene3D" id="3.40.710.10">
    <property type="entry name" value="DD-peptidase/beta-lactamase superfamily"/>
    <property type="match status" value="1"/>
</dbReference>
<dbReference type="GO" id="GO:0009252">
    <property type="term" value="P:peptidoglycan biosynthetic process"/>
    <property type="evidence" value="ECO:0007669"/>
    <property type="project" value="UniProtKB-KW"/>
</dbReference>
<dbReference type="EMBL" id="CP007032">
    <property type="protein sequence ID" value="AHF06966.1"/>
    <property type="molecule type" value="Genomic_DNA"/>
</dbReference>
<evidence type="ECO:0000313" key="11">
    <source>
        <dbReference type="EMBL" id="AHF06966.1"/>
    </source>
</evidence>
<evidence type="ECO:0000256" key="8">
    <source>
        <dbReference type="PIRSR" id="PIRSR618044-2"/>
    </source>
</evidence>
<evidence type="ECO:0000256" key="9">
    <source>
        <dbReference type="RuleBase" id="RU004016"/>
    </source>
</evidence>
<evidence type="ECO:0000256" key="4">
    <source>
        <dbReference type="ARBA" id="ARBA00022960"/>
    </source>
</evidence>
<protein>
    <submittedName>
        <fullName evidence="11">D-alanyl-D-alanine carboxypeptidase</fullName>
    </submittedName>
</protein>
<dbReference type="GO" id="GO:0006508">
    <property type="term" value="P:proteolysis"/>
    <property type="evidence" value="ECO:0007669"/>
    <property type="project" value="InterPro"/>
</dbReference>
<evidence type="ECO:0000256" key="6">
    <source>
        <dbReference type="ARBA" id="ARBA00023316"/>
    </source>
</evidence>
<dbReference type="KEGG" id="dmt:DESME_07680"/>
<gene>
    <name evidence="11" type="ORF">DESME_07680</name>
</gene>
<name>W0ED13_9FIRM</name>
<keyword evidence="6" id="KW-0961">Cell wall biogenesis/degradation</keyword>
<dbReference type="RefSeq" id="WP_006715348.1">
    <property type="nucleotide sequence ID" value="NZ_CP007032.1"/>
</dbReference>
<dbReference type="Pfam" id="PF00768">
    <property type="entry name" value="Peptidase_S11"/>
    <property type="match status" value="1"/>
</dbReference>
<dbReference type="GO" id="GO:0008360">
    <property type="term" value="P:regulation of cell shape"/>
    <property type="evidence" value="ECO:0007669"/>
    <property type="project" value="UniProtKB-KW"/>
</dbReference>
<dbReference type="OrthoDB" id="9791132at2"/>
<dbReference type="Proteomes" id="UP000010847">
    <property type="component" value="Chromosome"/>
</dbReference>
<evidence type="ECO:0000313" key="12">
    <source>
        <dbReference type="Proteomes" id="UP000010847"/>
    </source>
</evidence>
<dbReference type="eggNOG" id="COG1686">
    <property type="taxonomic scope" value="Bacteria"/>
</dbReference>
<dbReference type="InterPro" id="IPR001967">
    <property type="entry name" value="Peptidase_S11_N"/>
</dbReference>
<feature type="active site" description="Proton acceptor" evidence="7">
    <location>
        <position position="84"/>
    </location>
</feature>
<reference evidence="11 12" key="1">
    <citation type="submission" date="2013-12" db="EMBL/GenBank/DDBJ databases">
        <authorList>
            <consortium name="DOE Joint Genome Institute"/>
            <person name="Smidt H."/>
            <person name="Huntemann M."/>
            <person name="Han J."/>
            <person name="Chen A."/>
            <person name="Kyrpides N."/>
            <person name="Mavromatis K."/>
            <person name="Markowitz V."/>
            <person name="Palaniappan K."/>
            <person name="Ivanova N."/>
            <person name="Schaumberg A."/>
            <person name="Pati A."/>
            <person name="Liolios K."/>
            <person name="Nordberg H.P."/>
            <person name="Cantor M.N."/>
            <person name="Hua S.X."/>
            <person name="Woyke T."/>
        </authorList>
    </citation>
    <scope>NUCLEOTIDE SEQUENCE [LARGE SCALE GENOMIC DNA]</scope>
    <source>
        <strain evidence="12">DSM 15288</strain>
    </source>
</reference>
<dbReference type="PANTHER" id="PTHR21581">
    <property type="entry name" value="D-ALANYL-D-ALANINE CARBOXYPEPTIDASE"/>
    <property type="match status" value="1"/>
</dbReference>
<evidence type="ECO:0000256" key="2">
    <source>
        <dbReference type="ARBA" id="ARBA00022729"/>
    </source>
</evidence>
<organism evidence="11 12">
    <name type="scientific">Desulfitobacterium metallireducens DSM 15288</name>
    <dbReference type="NCBI Taxonomy" id="871968"/>
    <lineage>
        <taxon>Bacteria</taxon>
        <taxon>Bacillati</taxon>
        <taxon>Bacillota</taxon>
        <taxon>Clostridia</taxon>
        <taxon>Eubacteriales</taxon>
        <taxon>Desulfitobacteriaceae</taxon>
        <taxon>Desulfitobacterium</taxon>
    </lineage>
</organism>
<keyword evidence="2" id="KW-0732">Signal</keyword>
<dbReference type="HOGENOM" id="CLU_027070_7_3_9"/>
<feature type="active site" description="Acyl-ester intermediate" evidence="7">
    <location>
        <position position="81"/>
    </location>
</feature>
<feature type="active site" evidence="7">
    <location>
        <position position="135"/>
    </location>
</feature>
<keyword evidence="3" id="KW-0378">Hydrolase</keyword>
<dbReference type="AlphaFoldDB" id="W0ED13"/>
<evidence type="ECO:0000256" key="7">
    <source>
        <dbReference type="PIRSR" id="PIRSR618044-1"/>
    </source>
</evidence>
<keyword evidence="11" id="KW-0645">Protease</keyword>
<dbReference type="GO" id="GO:0009002">
    <property type="term" value="F:serine-type D-Ala-D-Ala carboxypeptidase activity"/>
    <property type="evidence" value="ECO:0007669"/>
    <property type="project" value="InterPro"/>
</dbReference>
<evidence type="ECO:0000256" key="1">
    <source>
        <dbReference type="ARBA" id="ARBA00007164"/>
    </source>
</evidence>
<dbReference type="InterPro" id="IPR018044">
    <property type="entry name" value="Peptidase_S11"/>
</dbReference>
<dbReference type="SUPFAM" id="SSF56601">
    <property type="entry name" value="beta-lactamase/transpeptidase-like"/>
    <property type="match status" value="1"/>
</dbReference>
<sequence length="316" mass="34540">MKRKKIILMSLIWVIAFIINTLSLTYPSRSISATQPTVYQSTVKQSNEDKSLNTPSYYLINAQNQDILLAQNETLQRAPASTVKLLTGLVAMQTLHEEDVVTLGNEVVIENSTLGLKPGDTLLVKDLLTALYLPSSNDAAVALAVAAKGSLPAFVEAMNQYALQLGCNSSRFQTPNGLPALDQYSTAQDLSKIAIDFIHNKTLMQYVEKEEGKVEWTGSNGLKKSIIVNNTNEFLGLYPGVQGLKTGTTTEAGQCLVTYITRMDGDLILVLLGSENRYKDTQNLLDRGISTLRTQAALRNIGSSPESMIQTPGFFQ</sequence>
<evidence type="ECO:0000259" key="10">
    <source>
        <dbReference type="Pfam" id="PF00768"/>
    </source>
</evidence>
<keyword evidence="5" id="KW-0573">Peptidoglycan synthesis</keyword>
<dbReference type="PANTHER" id="PTHR21581:SF6">
    <property type="entry name" value="TRAFFICKING PROTEIN PARTICLE COMPLEX SUBUNIT 12"/>
    <property type="match status" value="1"/>
</dbReference>
<keyword evidence="11" id="KW-0121">Carboxypeptidase</keyword>
<dbReference type="STRING" id="871968.DESME_07680"/>